<comment type="caution">
    <text evidence="1">The sequence shown here is derived from an EMBL/GenBank/DDBJ whole genome shotgun (WGS) entry which is preliminary data.</text>
</comment>
<accession>A0A2M6YV99</accession>
<sequence>MKKDVLDLSVVADSFFRRETVFEGMDEQGTDSAKWQEKAINLVENTARWGINLTQTKERKLTDVEYEVQNKYGEQASYLRTVLMIYEAHKNDKPEVLDAFIRSIPFVENNGSVLAQQNELVDKPIKDVSRAEMQSVWAYDWKALIAGQEIFNPTIGHYFDWEGNTLEWTPNKISKSYFPDEHPSVEKDPKTFNTRPKEALVLNFDTEVQSEVSKLLHRIGVERGMKTVNWYVASFPQGVTDPDGNTNLGGEEGLNLEKYDKYRKIYEQIILHEGFHALAGRAGNLSDKDRIEFRNLWLEVVNKFDPLADMKKLFNPDGAYANAGDYKEFMDYVSADVANLNYMRLTDYYFMHLEGFNSNDNVKNYRDELRNGLILLADTDIYKYFWPQEGVLNIDGMFEQIEKSLPKMDRFSKFFANELLENKDAIKAQKRSVFKSEPSDIYYFIDKVIPYTLAHIAVHKKDLLVENLPKGKDEKLVSSFVQSWQKRFDRFVRGTATEEMSAELFSFMLLDTEGKIEWGNTKENFDKMLSLLKRNGIAFQPEKEVV</sequence>
<dbReference type="EMBL" id="PEWY01000020">
    <property type="protein sequence ID" value="PIU37437.1"/>
    <property type="molecule type" value="Genomic_DNA"/>
</dbReference>
<proteinExistence type="predicted"/>
<gene>
    <name evidence="1" type="ORF">COT02_00855</name>
</gene>
<dbReference type="Proteomes" id="UP000230184">
    <property type="component" value="Unassembled WGS sequence"/>
</dbReference>
<protein>
    <submittedName>
        <fullName evidence="1">Uncharacterized protein</fullName>
    </submittedName>
</protein>
<dbReference type="AlphaFoldDB" id="A0A2M6YV99"/>
<name>A0A2M6YV99_9BACT</name>
<evidence type="ECO:0000313" key="2">
    <source>
        <dbReference type="Proteomes" id="UP000230184"/>
    </source>
</evidence>
<evidence type="ECO:0000313" key="1">
    <source>
        <dbReference type="EMBL" id="PIU37437.1"/>
    </source>
</evidence>
<reference evidence="2" key="1">
    <citation type="submission" date="2017-09" db="EMBL/GenBank/DDBJ databases">
        <title>Depth-based differentiation of microbial function through sediment-hosted aquifers and enrichment of novel symbionts in the deep terrestrial subsurface.</title>
        <authorList>
            <person name="Probst A.J."/>
            <person name="Ladd B."/>
            <person name="Jarett J.K."/>
            <person name="Geller-Mcgrath D.E."/>
            <person name="Sieber C.M.K."/>
            <person name="Emerson J.B."/>
            <person name="Anantharaman K."/>
            <person name="Thomas B.C."/>
            <person name="Malmstrom R."/>
            <person name="Stieglmeier M."/>
            <person name="Klingl A."/>
            <person name="Woyke T."/>
            <person name="Ryan C.M."/>
            <person name="Banfield J.F."/>
        </authorList>
    </citation>
    <scope>NUCLEOTIDE SEQUENCE [LARGE SCALE GENOMIC DNA]</scope>
</reference>
<organism evidence="1 2">
    <name type="scientific">Candidatus Roizmanbacteria bacterium CG07_land_8_20_14_0_80_34_15</name>
    <dbReference type="NCBI Taxonomy" id="1974849"/>
    <lineage>
        <taxon>Bacteria</taxon>
        <taxon>Candidatus Roizmaniibacteriota</taxon>
    </lineage>
</organism>